<evidence type="ECO:0000256" key="1">
    <source>
        <dbReference type="SAM" id="MobiDB-lite"/>
    </source>
</evidence>
<organism evidence="2 3">
    <name type="scientific">Elsinoe batatas</name>
    <dbReference type="NCBI Taxonomy" id="2601811"/>
    <lineage>
        <taxon>Eukaryota</taxon>
        <taxon>Fungi</taxon>
        <taxon>Dikarya</taxon>
        <taxon>Ascomycota</taxon>
        <taxon>Pezizomycotina</taxon>
        <taxon>Dothideomycetes</taxon>
        <taxon>Dothideomycetidae</taxon>
        <taxon>Myriangiales</taxon>
        <taxon>Elsinoaceae</taxon>
        <taxon>Elsinoe</taxon>
    </lineage>
</organism>
<keyword evidence="3" id="KW-1185">Reference proteome</keyword>
<proteinExistence type="predicted"/>
<reference evidence="2" key="1">
    <citation type="submission" date="2021-07" db="EMBL/GenBank/DDBJ databases">
        <title>Elsinoe batatas strain:CRI-CJ2 Genome sequencing and assembly.</title>
        <authorList>
            <person name="Huang L."/>
        </authorList>
    </citation>
    <scope>NUCLEOTIDE SEQUENCE</scope>
    <source>
        <strain evidence="2">CRI-CJ2</strain>
    </source>
</reference>
<comment type="caution">
    <text evidence="2">The sequence shown here is derived from an EMBL/GenBank/DDBJ whole genome shotgun (WGS) entry which is preliminary data.</text>
</comment>
<feature type="region of interest" description="Disordered" evidence="1">
    <location>
        <begin position="417"/>
        <end position="463"/>
    </location>
</feature>
<gene>
    <name evidence="2" type="ORF">KVT40_004598</name>
</gene>
<evidence type="ECO:0000313" key="3">
    <source>
        <dbReference type="Proteomes" id="UP000809789"/>
    </source>
</evidence>
<dbReference type="Proteomes" id="UP000809789">
    <property type="component" value="Unassembled WGS sequence"/>
</dbReference>
<sequence length="463" mass="51938">MAAMYFEMGFKSGEVCYEHEYEDWEDDADPPATSCNEDNITARLAGIIEDEGSELIESRPETPITHTQRSRTSFSAGEVAIVTQWSNLQLDEVLALEPTTSWDGGNIMDFAEQRSSDLITERIIPWAKAWTHKTAFTLAICDRLWDAGKDGRILDKVYMEDTLTDLYASAFGDFKFATFPTTPGRSGLDRRLPTDVLYPHPIAGVVEAFLSYDAPGMVETLIDLVTDGVASCSHSYPFVHFHLTIPLLYRLSKMDKLQQPPPTLLRTLQRCYKRLLACCIKHYIGLSPVPPTWRFSRLACRCTACRSLDDFLQSPTINSQNILLSPKHRVHLRQQLKKRGIINNLHRSDFSGTLSVAKGQTPQHIAYRAWEDRANYVRSHVAGRTRPGQKPSLPDIHQEFLKSMLGDWYDDITKLRIPRSTPTSDGQRPVGADAEDMTGSGAGSSAPSVIPSKRPFEALTIDD</sequence>
<accession>A0A8K0L453</accession>
<name>A0A8K0L453_9PEZI</name>
<dbReference type="EMBL" id="JAESVG020000005">
    <property type="protein sequence ID" value="KAG8627115.1"/>
    <property type="molecule type" value="Genomic_DNA"/>
</dbReference>
<dbReference type="AlphaFoldDB" id="A0A8K0L453"/>
<evidence type="ECO:0000313" key="2">
    <source>
        <dbReference type="EMBL" id="KAG8627115.1"/>
    </source>
</evidence>
<dbReference type="OrthoDB" id="14833at2759"/>
<protein>
    <submittedName>
        <fullName evidence="2">Uncharacterized protein</fullName>
    </submittedName>
</protein>